<reference evidence="1" key="1">
    <citation type="journal article" date="2021" name="Proc. Natl. Acad. Sci. U.S.A.">
        <title>A Catalog of Tens of Thousands of Viruses from Human Metagenomes Reveals Hidden Associations with Chronic Diseases.</title>
        <authorList>
            <person name="Tisza M.J."/>
            <person name="Buck C.B."/>
        </authorList>
    </citation>
    <scope>NUCLEOTIDE SEQUENCE</scope>
    <source>
        <strain evidence="1">CttaA39</strain>
    </source>
</reference>
<dbReference type="EMBL" id="BK032860">
    <property type="protein sequence ID" value="DAF64439.1"/>
    <property type="molecule type" value="Genomic_DNA"/>
</dbReference>
<sequence length="63" mass="7397">MLSKRQLNDKIIIDYLDKIEAIFSNKILKFKVILDKSFQRTGFKITEINVSIGIFFTTFLLLI</sequence>
<evidence type="ECO:0000313" key="1">
    <source>
        <dbReference type="EMBL" id="DAF64439.1"/>
    </source>
</evidence>
<proteinExistence type="predicted"/>
<protein>
    <submittedName>
        <fullName evidence="1">Uncharacterized protein</fullName>
    </submittedName>
</protein>
<organism evidence="1">
    <name type="scientific">Siphoviridae sp. cttaA39</name>
    <dbReference type="NCBI Taxonomy" id="2827960"/>
    <lineage>
        <taxon>Viruses</taxon>
        <taxon>Duplodnaviria</taxon>
        <taxon>Heunggongvirae</taxon>
        <taxon>Uroviricota</taxon>
        <taxon>Caudoviricetes</taxon>
    </lineage>
</organism>
<name>A0A8S5TMT3_9CAUD</name>
<accession>A0A8S5TMT3</accession>